<sequence>MKLKKLILPVGLAVAVLVSLGMSGMLWTNPAHSNLNDSTKPGNSNDNATNASFREVNLPNQIIYTDKAGNQSLLSNSETNLAAEFQGLLGTFSTRQVATVSNHSETPYFDQLNRKNSVVLDLGNVINSQYFKSVYNQKFRISNRNFNRVQLLTNDSAHIYLLNDSTKQVSRVTVTGNSQSKLNDILTEPRVATQVEFRNWHGRPLVYYPKKTTMKVYSYQATQQSESYYANRIMTTNTNSNMQVKKHKTSTTYDDRGFRHMVVNRNDGTVTFTNYDSQTGSSSFLTMMQRAYSQMVMVGIPLDNVRLYSYDAKQHQIIFRTYVEGMPVFNQTGFGAVRTKILGQDSYRMNFSLASLQVPIPPSTQTTTVMSTTELLAKLAALGISAKKIDDIQLGYHWTWDKTLKKVVNLVPTWYVSINHQWNRYDTLVNGQ</sequence>
<dbReference type="CDD" id="cd15787">
    <property type="entry name" value="YycH_N"/>
    <property type="match status" value="1"/>
</dbReference>
<reference evidence="2 3" key="1">
    <citation type="journal article" date="2015" name="Genome Announc.">
        <title>Expanding the biotechnology potential of lactobacilli through comparative genomics of 213 strains and associated genera.</title>
        <authorList>
            <person name="Sun Z."/>
            <person name="Harris H.M."/>
            <person name="McCann A."/>
            <person name="Guo C."/>
            <person name="Argimon S."/>
            <person name="Zhang W."/>
            <person name="Yang X."/>
            <person name="Jeffery I.B."/>
            <person name="Cooney J.C."/>
            <person name="Kagawa T.F."/>
            <person name="Liu W."/>
            <person name="Song Y."/>
            <person name="Salvetti E."/>
            <person name="Wrobel A."/>
            <person name="Rasinkangas P."/>
            <person name="Parkhill J."/>
            <person name="Rea M.C."/>
            <person name="O'Sullivan O."/>
            <person name="Ritari J."/>
            <person name="Douillard F.P."/>
            <person name="Paul Ross R."/>
            <person name="Yang R."/>
            <person name="Briner A.E."/>
            <person name="Felis G.E."/>
            <person name="de Vos W.M."/>
            <person name="Barrangou R."/>
            <person name="Klaenhammer T.R."/>
            <person name="Caufield P.W."/>
            <person name="Cui Y."/>
            <person name="Zhang H."/>
            <person name="O'Toole P.W."/>
        </authorList>
    </citation>
    <scope>NUCLEOTIDE SEQUENCE [LARGE SCALE GENOMIC DNA]</scope>
    <source>
        <strain evidence="2 3">JCM 15530</strain>
    </source>
</reference>
<gene>
    <name evidence="2" type="ORF">FC96_GL001615</name>
</gene>
<evidence type="ECO:0000313" key="3">
    <source>
        <dbReference type="Proteomes" id="UP000050911"/>
    </source>
</evidence>
<keyword evidence="3" id="KW-1185">Reference proteome</keyword>
<protein>
    <recommendedName>
        <fullName evidence="1">Regulatory protein YycH domain-containing protein</fullName>
    </recommendedName>
</protein>
<accession>A0A0R1HYI4</accession>
<organism evidence="2 3">
    <name type="scientific">Secundilactobacillus kimchicus JCM 15530</name>
    <dbReference type="NCBI Taxonomy" id="1302272"/>
    <lineage>
        <taxon>Bacteria</taxon>
        <taxon>Bacillati</taxon>
        <taxon>Bacillota</taxon>
        <taxon>Bacilli</taxon>
        <taxon>Lactobacillales</taxon>
        <taxon>Lactobacillaceae</taxon>
        <taxon>Secundilactobacillus</taxon>
    </lineage>
</organism>
<dbReference type="Gene3D" id="3.10.450.310">
    <property type="match status" value="1"/>
</dbReference>
<dbReference type="OrthoDB" id="2382185at2"/>
<dbReference type="Pfam" id="PF07435">
    <property type="entry name" value="YycH"/>
    <property type="match status" value="1"/>
</dbReference>
<dbReference type="InterPro" id="IPR009996">
    <property type="entry name" value="YycH"/>
</dbReference>
<name>A0A0R1HYI4_9LACO</name>
<dbReference type="STRING" id="1302272.FC96_GL001615"/>
<comment type="caution">
    <text evidence="2">The sequence shown here is derived from an EMBL/GenBank/DDBJ whole genome shotgun (WGS) entry which is preliminary data.</text>
</comment>
<dbReference type="RefSeq" id="WP_056942319.1">
    <property type="nucleotide sequence ID" value="NZ_AZCX01000003.1"/>
</dbReference>
<dbReference type="AlphaFoldDB" id="A0A0R1HYI4"/>
<dbReference type="PATRIC" id="fig|1302272.5.peg.1631"/>
<proteinExistence type="predicted"/>
<evidence type="ECO:0000313" key="2">
    <source>
        <dbReference type="EMBL" id="KRK48506.1"/>
    </source>
</evidence>
<dbReference type="EMBL" id="AZCX01000003">
    <property type="protein sequence ID" value="KRK48506.1"/>
    <property type="molecule type" value="Genomic_DNA"/>
</dbReference>
<feature type="domain" description="Regulatory protein YycH" evidence="1">
    <location>
        <begin position="12"/>
        <end position="426"/>
    </location>
</feature>
<dbReference type="Proteomes" id="UP000050911">
    <property type="component" value="Unassembled WGS sequence"/>
</dbReference>
<evidence type="ECO:0000259" key="1">
    <source>
        <dbReference type="Pfam" id="PF07435"/>
    </source>
</evidence>